<name>A0AAW1T239_9CHLO</name>
<accession>A0AAW1T239</accession>
<dbReference type="GO" id="GO:0005634">
    <property type="term" value="C:nucleus"/>
    <property type="evidence" value="ECO:0007669"/>
    <property type="project" value="UniProtKB-SubCell"/>
</dbReference>
<proteinExistence type="predicted"/>
<evidence type="ECO:0000256" key="7">
    <source>
        <dbReference type="ARBA" id="ARBA00030621"/>
    </source>
</evidence>
<keyword evidence="6" id="KW-0539">Nucleus</keyword>
<comment type="caution">
    <text evidence="11">The sequence shown here is derived from an EMBL/GenBank/DDBJ whole genome shotgun (WGS) entry which is preliminary data.</text>
</comment>
<dbReference type="AlphaFoldDB" id="A0AAW1T239"/>
<dbReference type="Proteomes" id="UP001485043">
    <property type="component" value="Unassembled WGS sequence"/>
</dbReference>
<evidence type="ECO:0000256" key="1">
    <source>
        <dbReference type="ARBA" id="ARBA00004123"/>
    </source>
</evidence>
<dbReference type="GO" id="GO:0043124">
    <property type="term" value="P:negative regulation of canonical NF-kappaB signal transduction"/>
    <property type="evidence" value="ECO:0007669"/>
    <property type="project" value="InterPro"/>
</dbReference>
<evidence type="ECO:0000313" key="11">
    <source>
        <dbReference type="EMBL" id="KAK9862742.1"/>
    </source>
</evidence>
<evidence type="ECO:0000256" key="4">
    <source>
        <dbReference type="ARBA" id="ARBA00022737"/>
    </source>
</evidence>
<dbReference type="Gene3D" id="1.25.40.20">
    <property type="entry name" value="Ankyrin repeat-containing domain"/>
    <property type="match status" value="1"/>
</dbReference>
<dbReference type="PROSITE" id="PS50297">
    <property type="entry name" value="ANK_REP_REGION"/>
    <property type="match status" value="2"/>
</dbReference>
<feature type="compositionally biased region" description="Basic residues" evidence="10">
    <location>
        <begin position="10"/>
        <end position="23"/>
    </location>
</feature>
<feature type="region of interest" description="Disordered" evidence="10">
    <location>
        <begin position="226"/>
        <end position="276"/>
    </location>
</feature>
<evidence type="ECO:0000256" key="3">
    <source>
        <dbReference type="ARBA" id="ARBA00022553"/>
    </source>
</evidence>
<dbReference type="EMBL" id="JALJOV010000563">
    <property type="protein sequence ID" value="KAK9862742.1"/>
    <property type="molecule type" value="Genomic_DNA"/>
</dbReference>
<evidence type="ECO:0000256" key="10">
    <source>
        <dbReference type="SAM" id="MobiDB-lite"/>
    </source>
</evidence>
<feature type="region of interest" description="Disordered" evidence="10">
    <location>
        <begin position="143"/>
        <end position="163"/>
    </location>
</feature>
<keyword evidence="12" id="KW-1185">Reference proteome</keyword>
<reference evidence="11 12" key="1">
    <citation type="journal article" date="2024" name="Nat. Commun.">
        <title>Phylogenomics reveals the evolutionary origins of lichenization in chlorophyte algae.</title>
        <authorList>
            <person name="Puginier C."/>
            <person name="Libourel C."/>
            <person name="Otte J."/>
            <person name="Skaloud P."/>
            <person name="Haon M."/>
            <person name="Grisel S."/>
            <person name="Petersen M."/>
            <person name="Berrin J.G."/>
            <person name="Delaux P.M."/>
            <person name="Dal Grande F."/>
            <person name="Keller J."/>
        </authorList>
    </citation>
    <scope>NUCLEOTIDE SEQUENCE [LARGE SCALE GENOMIC DNA]</scope>
    <source>
        <strain evidence="11 12">SAG 2523</strain>
    </source>
</reference>
<dbReference type="SMART" id="SM00248">
    <property type="entry name" value="ANK"/>
    <property type="match status" value="2"/>
</dbReference>
<evidence type="ECO:0000256" key="8">
    <source>
        <dbReference type="ARBA" id="ARBA00030802"/>
    </source>
</evidence>
<feature type="repeat" description="ANK" evidence="9">
    <location>
        <begin position="56"/>
        <end position="88"/>
    </location>
</feature>
<dbReference type="InterPro" id="IPR036770">
    <property type="entry name" value="Ankyrin_rpt-contain_sf"/>
</dbReference>
<keyword evidence="3" id="KW-0597">Phosphoprotein</keyword>
<feature type="compositionally biased region" description="Basic and acidic residues" evidence="10">
    <location>
        <begin position="260"/>
        <end position="276"/>
    </location>
</feature>
<protein>
    <recommendedName>
        <fullName evidence="2">NF-kappa-B inhibitor-like protein 1</fullName>
    </recommendedName>
    <alternativeName>
        <fullName evidence="7">Inhibitor of kappa B-like protein</fullName>
    </alternativeName>
    <alternativeName>
        <fullName evidence="8">Nuclear factor of kappa light polypeptide gene enhancer in B-cells inhibitor-like 1</fullName>
    </alternativeName>
</protein>
<dbReference type="PANTHER" id="PTHR15263">
    <property type="entry name" value="I-KAPPA-B-LIKE PROTEIN IKBL"/>
    <property type="match status" value="1"/>
</dbReference>
<dbReference type="PROSITE" id="PS50088">
    <property type="entry name" value="ANK_REPEAT"/>
    <property type="match status" value="2"/>
</dbReference>
<dbReference type="Pfam" id="PF13857">
    <property type="entry name" value="Ank_5"/>
    <property type="match status" value="1"/>
</dbReference>
<evidence type="ECO:0000256" key="2">
    <source>
        <dbReference type="ARBA" id="ARBA00014259"/>
    </source>
</evidence>
<sequence length="403" mass="45141">MSDSEEYPRPHKRHHHSTKKSSRPAKLQRYAALGEHQKLERLLHKHSPAVDARDFEGSTALHQAVRHGHPLVVDLLISAGADCRSEDFQGNTPAHIAASTGHLQLLSHLLKMSNAPDVAQQNAAGQTIEDLAEASMLKAELADRQETEEAGPSGSVWWDDADEDRDGQEYSWEQRLMDEALEGGAGAHVDDWYLYEDPVSFDGPQPVEGEDEEMYAQRIWEEMTQRKQGTHYAPSSRPGHRKGVVDKEEPMIGPKPASAAERKAQAAEEARERSDRILEEERAKDKAWRQAVLMGDVGAQRARYEARWATFVAQKSAAKLVPFKTIPWLVEGQADPERVKALVLHGTNGPKEVRKRLQAELIRWHPDKFTARWSSHLVPADQQRIMEGVGETSRVLTALLSTA</sequence>
<dbReference type="PANTHER" id="PTHR15263:SF1">
    <property type="entry name" value="NF-KAPPA-B INHIBITOR-LIKE PROTEIN 1"/>
    <property type="match status" value="1"/>
</dbReference>
<evidence type="ECO:0000256" key="5">
    <source>
        <dbReference type="ARBA" id="ARBA00023043"/>
    </source>
</evidence>
<comment type="subcellular location">
    <subcellularLocation>
        <location evidence="1">Nucleus</location>
    </subcellularLocation>
</comment>
<keyword evidence="4" id="KW-0677">Repeat</keyword>
<evidence type="ECO:0000256" key="6">
    <source>
        <dbReference type="ARBA" id="ARBA00023242"/>
    </source>
</evidence>
<organism evidence="11 12">
    <name type="scientific">Apatococcus fuscideae</name>
    <dbReference type="NCBI Taxonomy" id="2026836"/>
    <lineage>
        <taxon>Eukaryota</taxon>
        <taxon>Viridiplantae</taxon>
        <taxon>Chlorophyta</taxon>
        <taxon>core chlorophytes</taxon>
        <taxon>Trebouxiophyceae</taxon>
        <taxon>Chlorellales</taxon>
        <taxon>Chlorellaceae</taxon>
        <taxon>Apatococcus</taxon>
    </lineage>
</organism>
<keyword evidence="5 9" id="KW-0040">ANK repeat</keyword>
<feature type="region of interest" description="Disordered" evidence="10">
    <location>
        <begin position="1"/>
        <end position="26"/>
    </location>
</feature>
<evidence type="ECO:0000313" key="12">
    <source>
        <dbReference type="Proteomes" id="UP001485043"/>
    </source>
</evidence>
<feature type="repeat" description="ANK" evidence="9">
    <location>
        <begin position="89"/>
        <end position="121"/>
    </location>
</feature>
<dbReference type="InterPro" id="IPR038753">
    <property type="entry name" value="NFKBIL1"/>
</dbReference>
<evidence type="ECO:0000256" key="9">
    <source>
        <dbReference type="PROSITE-ProRule" id="PRU00023"/>
    </source>
</evidence>
<gene>
    <name evidence="11" type="ORF">WJX84_009982</name>
</gene>
<dbReference type="InterPro" id="IPR002110">
    <property type="entry name" value="Ankyrin_rpt"/>
</dbReference>
<dbReference type="SUPFAM" id="SSF48403">
    <property type="entry name" value="Ankyrin repeat"/>
    <property type="match status" value="1"/>
</dbReference>